<keyword evidence="2" id="KW-1185">Reference proteome</keyword>
<accession>A0ACC2HV96</accession>
<dbReference type="Proteomes" id="UP001153334">
    <property type="component" value="Unassembled WGS sequence"/>
</dbReference>
<sequence>MNWECISSRTSNGGGTGKSAARSVTSQEITRFKRALSGSRSTSLTLQRQAHASWQHIVQTYSRRELTNEADKLMAVMGVARFIGEVTGDRFLAGLWRDQLWRDLLWRLDASSYGGSLPSRIRSVHFPSWSWASVGGPVEYKWPAGSSPGSMVSMLQLMSTNVDSDMSRGDVRGRLKLSAQLRKMIFRGERPDRLFHDKSVEFYLAEQMSGTQAVEEWNNGELDEIEAARNAVIVACSEAFWPDAAGERLTEEVWLLPVASEQYWIHCLALVDTGNRGRVPTGPWSTLQAQARSFSSTKGSSSASTFSKATRYTAIASVAIGAPCLWWLLNPSTRDQVPRLESPPTEHLTIEPGPSKDDVTRILSQEAYSLQVRSVAGVSRYDGTRIPSNCPCEDQFIHGTFPSPWNDGQQWIAWGVFDGHAGWQTADLLTKQLLPFVRHCLGQLIPAASEEKGIPDEAIQHAIKKGFMTLDDLIIKTGADVTQSEEPLQDKLKKLAVAYAGSCALLSIYDPVTCNLHVACTGDSRAVLGQKTDGKWEAIPLSVDQTGDNKEEIARLNKEHPGEENIVKGGRVLGMMVSRAFGDARWKWPLELQKSFIRRFYGTSPLTPTEHFQTPPYLTAEPVVTTTKIDPSKPSFLILASDGLWYTLSSEQAVDLVGQWVESSPEERRNSMLLEPTYEPFDFSHFWKGVRWRFAKERTTVQDDNVAVHLVRNALGGDHHELVAGRLAFSPPAARRVRDDITVQVVLFKSQP</sequence>
<name>A0ACC2HV96_9PEZI</name>
<proteinExistence type="predicted"/>
<organism evidence="1 2">
    <name type="scientific">Nemania bipapillata</name>
    <dbReference type="NCBI Taxonomy" id="110536"/>
    <lineage>
        <taxon>Eukaryota</taxon>
        <taxon>Fungi</taxon>
        <taxon>Dikarya</taxon>
        <taxon>Ascomycota</taxon>
        <taxon>Pezizomycotina</taxon>
        <taxon>Sordariomycetes</taxon>
        <taxon>Xylariomycetidae</taxon>
        <taxon>Xylariales</taxon>
        <taxon>Xylariaceae</taxon>
        <taxon>Nemania</taxon>
    </lineage>
</organism>
<reference evidence="1" key="1">
    <citation type="submission" date="2022-11" db="EMBL/GenBank/DDBJ databases">
        <title>Genome Sequence of Nemania bipapillata.</title>
        <authorList>
            <person name="Buettner E."/>
        </authorList>
    </citation>
    <scope>NUCLEOTIDE SEQUENCE</scope>
    <source>
        <strain evidence="1">CP14</strain>
    </source>
</reference>
<protein>
    <submittedName>
        <fullName evidence="1">Uncharacterized protein</fullName>
    </submittedName>
</protein>
<gene>
    <name evidence="1" type="ORF">ONZ43_g6932</name>
</gene>
<dbReference type="EMBL" id="JAPESX010002712">
    <property type="protein sequence ID" value="KAJ8106815.1"/>
    <property type="molecule type" value="Genomic_DNA"/>
</dbReference>
<comment type="caution">
    <text evidence="1">The sequence shown here is derived from an EMBL/GenBank/DDBJ whole genome shotgun (WGS) entry which is preliminary data.</text>
</comment>
<evidence type="ECO:0000313" key="2">
    <source>
        <dbReference type="Proteomes" id="UP001153334"/>
    </source>
</evidence>
<evidence type="ECO:0000313" key="1">
    <source>
        <dbReference type="EMBL" id="KAJ8106815.1"/>
    </source>
</evidence>